<feature type="compositionally biased region" description="Basic and acidic residues" evidence="1">
    <location>
        <begin position="1"/>
        <end position="10"/>
    </location>
</feature>
<accession>A0A5B7CWH9</accession>
<sequence length="111" mass="13090">MAPSKQEQRPRLPPLLHHRPPATTDHLSFHPHLPPDSNPATSPPPYTCQWPASCSTFQLPLDWHNLEHLLPLLRSKRLVFVRLHDFHLRAERKGGMRRTWQRVTGKTRWKF</sequence>
<dbReference type="EMBL" id="VSRR010000303">
    <property type="protein sequence ID" value="MPC13750.1"/>
    <property type="molecule type" value="Genomic_DNA"/>
</dbReference>
<dbReference type="Proteomes" id="UP000324222">
    <property type="component" value="Unassembled WGS sequence"/>
</dbReference>
<gene>
    <name evidence="2" type="ORF">E2C01_006494</name>
</gene>
<evidence type="ECO:0000313" key="3">
    <source>
        <dbReference type="Proteomes" id="UP000324222"/>
    </source>
</evidence>
<dbReference type="AlphaFoldDB" id="A0A5B7CWH9"/>
<proteinExistence type="predicted"/>
<feature type="compositionally biased region" description="Pro residues" evidence="1">
    <location>
        <begin position="32"/>
        <end position="45"/>
    </location>
</feature>
<keyword evidence="3" id="KW-1185">Reference proteome</keyword>
<protein>
    <submittedName>
        <fullName evidence="2">Uncharacterized protein</fullName>
    </submittedName>
</protein>
<evidence type="ECO:0000313" key="2">
    <source>
        <dbReference type="EMBL" id="MPC13750.1"/>
    </source>
</evidence>
<evidence type="ECO:0000256" key="1">
    <source>
        <dbReference type="SAM" id="MobiDB-lite"/>
    </source>
</evidence>
<organism evidence="2 3">
    <name type="scientific">Portunus trituberculatus</name>
    <name type="common">Swimming crab</name>
    <name type="synonym">Neptunus trituberculatus</name>
    <dbReference type="NCBI Taxonomy" id="210409"/>
    <lineage>
        <taxon>Eukaryota</taxon>
        <taxon>Metazoa</taxon>
        <taxon>Ecdysozoa</taxon>
        <taxon>Arthropoda</taxon>
        <taxon>Crustacea</taxon>
        <taxon>Multicrustacea</taxon>
        <taxon>Malacostraca</taxon>
        <taxon>Eumalacostraca</taxon>
        <taxon>Eucarida</taxon>
        <taxon>Decapoda</taxon>
        <taxon>Pleocyemata</taxon>
        <taxon>Brachyura</taxon>
        <taxon>Eubrachyura</taxon>
        <taxon>Portunoidea</taxon>
        <taxon>Portunidae</taxon>
        <taxon>Portuninae</taxon>
        <taxon>Portunus</taxon>
    </lineage>
</organism>
<reference evidence="2 3" key="1">
    <citation type="submission" date="2019-05" db="EMBL/GenBank/DDBJ databases">
        <title>Another draft genome of Portunus trituberculatus and its Hox gene families provides insights of decapod evolution.</title>
        <authorList>
            <person name="Jeong J.-H."/>
            <person name="Song I."/>
            <person name="Kim S."/>
            <person name="Choi T."/>
            <person name="Kim D."/>
            <person name="Ryu S."/>
            <person name="Kim W."/>
        </authorList>
    </citation>
    <scope>NUCLEOTIDE SEQUENCE [LARGE SCALE GENOMIC DNA]</scope>
    <source>
        <tissue evidence="2">Muscle</tissue>
    </source>
</reference>
<name>A0A5B7CWH9_PORTR</name>
<feature type="region of interest" description="Disordered" evidence="1">
    <location>
        <begin position="1"/>
        <end position="45"/>
    </location>
</feature>
<comment type="caution">
    <text evidence="2">The sequence shown here is derived from an EMBL/GenBank/DDBJ whole genome shotgun (WGS) entry which is preliminary data.</text>
</comment>